<keyword evidence="6" id="KW-0001">2Fe-2S</keyword>
<dbReference type="eggNOG" id="ENOG502QR6Q">
    <property type="taxonomic scope" value="Eukaryota"/>
</dbReference>
<keyword evidence="3" id="KW-0150">Chloroplast</keyword>
<reference evidence="17" key="1">
    <citation type="journal article" date="2013" name="Nature">
        <title>Pan genome of the phytoplankton Emiliania underpins its global distribution.</title>
        <authorList>
            <person name="Read B.A."/>
            <person name="Kegel J."/>
            <person name="Klute M.J."/>
            <person name="Kuo A."/>
            <person name="Lefebvre S.C."/>
            <person name="Maumus F."/>
            <person name="Mayer C."/>
            <person name="Miller J."/>
            <person name="Monier A."/>
            <person name="Salamov A."/>
            <person name="Young J."/>
            <person name="Aguilar M."/>
            <person name="Claverie J.M."/>
            <person name="Frickenhaus S."/>
            <person name="Gonzalez K."/>
            <person name="Herman E.K."/>
            <person name="Lin Y.C."/>
            <person name="Napier J."/>
            <person name="Ogata H."/>
            <person name="Sarno A.F."/>
            <person name="Shmutz J."/>
            <person name="Schroeder D."/>
            <person name="de Vargas C."/>
            <person name="Verret F."/>
            <person name="von Dassow P."/>
            <person name="Valentin K."/>
            <person name="Van de Peer Y."/>
            <person name="Wheeler G."/>
            <person name="Dacks J.B."/>
            <person name="Delwiche C.F."/>
            <person name="Dyhrman S.T."/>
            <person name="Glockner G."/>
            <person name="John U."/>
            <person name="Richards T."/>
            <person name="Worden A.Z."/>
            <person name="Zhang X."/>
            <person name="Grigoriev I.V."/>
            <person name="Allen A.E."/>
            <person name="Bidle K."/>
            <person name="Borodovsky M."/>
            <person name="Bowler C."/>
            <person name="Brownlee C."/>
            <person name="Cock J.M."/>
            <person name="Elias M."/>
            <person name="Gladyshev V.N."/>
            <person name="Groth M."/>
            <person name="Guda C."/>
            <person name="Hadaegh A."/>
            <person name="Iglesias-Rodriguez M.D."/>
            <person name="Jenkins J."/>
            <person name="Jones B.M."/>
            <person name="Lawson T."/>
            <person name="Leese F."/>
            <person name="Lindquist E."/>
            <person name="Lobanov A."/>
            <person name="Lomsadze A."/>
            <person name="Malik S.B."/>
            <person name="Marsh M.E."/>
            <person name="Mackinder L."/>
            <person name="Mock T."/>
            <person name="Mueller-Roeber B."/>
            <person name="Pagarete A."/>
            <person name="Parker M."/>
            <person name="Probert I."/>
            <person name="Quesneville H."/>
            <person name="Raines C."/>
            <person name="Rensing S.A."/>
            <person name="Riano-Pachon D.M."/>
            <person name="Richier S."/>
            <person name="Rokitta S."/>
            <person name="Shiraiwa Y."/>
            <person name="Soanes D.M."/>
            <person name="van der Giezen M."/>
            <person name="Wahlund T.M."/>
            <person name="Williams B."/>
            <person name="Wilson W."/>
            <person name="Wolfe G."/>
            <person name="Wurch L.L."/>
        </authorList>
    </citation>
    <scope>NUCLEOTIDE SEQUENCE</scope>
</reference>
<keyword evidence="13" id="KW-0472">Membrane</keyword>
<dbReference type="PANTHER" id="PTHR21266:SF32">
    <property type="entry name" value="CHOLESTEROL 7-DESATURASE NVD"/>
    <property type="match status" value="1"/>
</dbReference>
<keyword evidence="8" id="KW-0809">Transit peptide</keyword>
<dbReference type="Proteomes" id="UP000013827">
    <property type="component" value="Unassembled WGS sequence"/>
</dbReference>
<evidence type="ECO:0000256" key="14">
    <source>
        <dbReference type="SAM" id="SignalP"/>
    </source>
</evidence>
<evidence type="ECO:0000256" key="8">
    <source>
        <dbReference type="ARBA" id="ARBA00022946"/>
    </source>
</evidence>
<keyword evidence="12" id="KW-0411">Iron-sulfur</keyword>
<dbReference type="Pfam" id="PF00355">
    <property type="entry name" value="Rieske"/>
    <property type="match status" value="1"/>
</dbReference>
<reference evidence="16" key="2">
    <citation type="submission" date="2024-10" db="UniProtKB">
        <authorList>
            <consortium name="EnsemblProtists"/>
        </authorList>
    </citation>
    <scope>IDENTIFICATION</scope>
</reference>
<keyword evidence="5" id="KW-0812">Transmembrane</keyword>
<dbReference type="KEGG" id="ehx:EMIHUDRAFT_219969"/>
<dbReference type="EnsemblProtists" id="EOD05835">
    <property type="protein sequence ID" value="EOD05835"/>
    <property type="gene ID" value="EMIHUDRAFT_219969"/>
</dbReference>
<evidence type="ECO:0000256" key="11">
    <source>
        <dbReference type="ARBA" id="ARBA00023004"/>
    </source>
</evidence>
<keyword evidence="10" id="KW-0560">Oxidoreductase</keyword>
<evidence type="ECO:0000256" key="2">
    <source>
        <dbReference type="ARBA" id="ARBA00004370"/>
    </source>
</evidence>
<evidence type="ECO:0000313" key="16">
    <source>
        <dbReference type="EnsemblProtists" id="EOD05835"/>
    </source>
</evidence>
<dbReference type="PROSITE" id="PS51296">
    <property type="entry name" value="RIESKE"/>
    <property type="match status" value="1"/>
</dbReference>
<dbReference type="GO" id="GO:0051537">
    <property type="term" value="F:2 iron, 2 sulfur cluster binding"/>
    <property type="evidence" value="ECO:0007669"/>
    <property type="project" value="UniProtKB-KW"/>
</dbReference>
<dbReference type="InterPro" id="IPR050584">
    <property type="entry name" value="Cholesterol_7-desaturase"/>
</dbReference>
<dbReference type="Pfam" id="PF08417">
    <property type="entry name" value="PaO"/>
    <property type="match status" value="1"/>
</dbReference>
<feature type="signal peptide" evidence="14">
    <location>
        <begin position="1"/>
        <end position="21"/>
    </location>
</feature>
<evidence type="ECO:0000256" key="12">
    <source>
        <dbReference type="ARBA" id="ARBA00023014"/>
    </source>
</evidence>
<dbReference type="PaxDb" id="2903-EOD05835"/>
<protein>
    <recommendedName>
        <fullName evidence="15">Rieske domain-containing protein</fullName>
    </recommendedName>
</protein>
<dbReference type="GeneID" id="17251916"/>
<keyword evidence="14" id="KW-0732">Signal</keyword>
<dbReference type="SUPFAM" id="SSF55961">
    <property type="entry name" value="Bet v1-like"/>
    <property type="match status" value="1"/>
</dbReference>
<evidence type="ECO:0000256" key="7">
    <source>
        <dbReference type="ARBA" id="ARBA00022723"/>
    </source>
</evidence>
<evidence type="ECO:0000256" key="9">
    <source>
        <dbReference type="ARBA" id="ARBA00022989"/>
    </source>
</evidence>
<dbReference type="GO" id="GO:0010277">
    <property type="term" value="F:chlorophyllide a oxygenase activity"/>
    <property type="evidence" value="ECO:0007669"/>
    <property type="project" value="InterPro"/>
</dbReference>
<evidence type="ECO:0000259" key="15">
    <source>
        <dbReference type="PROSITE" id="PS51296"/>
    </source>
</evidence>
<evidence type="ECO:0000256" key="13">
    <source>
        <dbReference type="ARBA" id="ARBA00023136"/>
    </source>
</evidence>
<dbReference type="SUPFAM" id="SSF50022">
    <property type="entry name" value="ISP domain"/>
    <property type="match status" value="1"/>
</dbReference>
<name>A0A0D3I3K0_EMIH1</name>
<dbReference type="AlphaFoldDB" id="A0A0D3I3K0"/>
<dbReference type="InterPro" id="IPR036922">
    <property type="entry name" value="Rieske_2Fe-2S_sf"/>
</dbReference>
<dbReference type="GO" id="GO:0016020">
    <property type="term" value="C:membrane"/>
    <property type="evidence" value="ECO:0007669"/>
    <property type="project" value="UniProtKB-SubCell"/>
</dbReference>
<dbReference type="GO" id="GO:0046872">
    <property type="term" value="F:metal ion binding"/>
    <property type="evidence" value="ECO:0007669"/>
    <property type="project" value="UniProtKB-KW"/>
</dbReference>
<evidence type="ECO:0000313" key="17">
    <source>
        <dbReference type="Proteomes" id="UP000013827"/>
    </source>
</evidence>
<dbReference type="Gene3D" id="2.102.10.10">
    <property type="entry name" value="Rieske [2Fe-2S] iron-sulphur domain"/>
    <property type="match status" value="1"/>
</dbReference>
<dbReference type="InterPro" id="IPR013626">
    <property type="entry name" value="PaO"/>
</dbReference>
<evidence type="ECO:0000256" key="6">
    <source>
        <dbReference type="ARBA" id="ARBA00022714"/>
    </source>
</evidence>
<keyword evidence="17" id="KW-1185">Reference proteome</keyword>
<feature type="domain" description="Rieske" evidence="15">
    <location>
        <begin position="39"/>
        <end position="145"/>
    </location>
</feature>
<dbReference type="RefSeq" id="XP_005758264.1">
    <property type="nucleotide sequence ID" value="XM_005758207.1"/>
</dbReference>
<evidence type="ECO:0000256" key="5">
    <source>
        <dbReference type="ARBA" id="ARBA00022692"/>
    </source>
</evidence>
<comment type="subcellular location">
    <subcellularLocation>
        <location evidence="2">Membrane</location>
    </subcellularLocation>
    <subcellularLocation>
        <location evidence="1">Plastid</location>
        <location evidence="1">Chloroplast</location>
    </subcellularLocation>
</comment>
<proteinExistence type="predicted"/>
<dbReference type="HOGENOM" id="CLU_578022_0_0_1"/>
<keyword evidence="7" id="KW-0479">Metal-binding</keyword>
<evidence type="ECO:0000256" key="4">
    <source>
        <dbReference type="ARBA" id="ARBA00022640"/>
    </source>
</evidence>
<evidence type="ECO:0000256" key="3">
    <source>
        <dbReference type="ARBA" id="ARBA00022528"/>
    </source>
</evidence>
<dbReference type="GO" id="GO:0009507">
    <property type="term" value="C:chloroplast"/>
    <property type="evidence" value="ECO:0007669"/>
    <property type="project" value="UniProtKB-SubCell"/>
</dbReference>
<sequence length="473" mass="51308">MLLLAAGGLAVSAGLTGGTHARTLTSAQRYAAFDWMAHWYPMAWTRDLPVDRPTRVTLFDDDYAVVLRSDGQPPLALRDACPHRLAALSEGRLTEQGFLQCAYHGWAFDDSGACKAIPQLPAGGSLASACTRAATAVVSQGILWLHPAPRGTAPLPEVPRVPEMDDDRYKWSPAVRDLPIDYSLLVENILDPDHGLFAHQLPAFDLYSASPDAPQRVTVRAVEDEAEDEAAAFAIESRVAAWAKLTRRQAESAGSTAVRTAYAAASADTPQLEASSTFRPPAVIVSCRRDGAGASSFLTCFFLSPTGVGRTRFMAAGVGRGLPVALPRWLQHVGLNNFLDQDTFLLATQQPHVLRAELERRHSSSYRSPTEKMLLEAQHTRVCPDSSSLVARLRMARNAAWALALAAVGRASAGGPLLSRGAVSAVLLAAAGWVAHALRREFTFCYPERKRDADLRKVPRVFADERLLRREAV</sequence>
<dbReference type="PANTHER" id="PTHR21266">
    <property type="entry name" value="IRON-SULFUR DOMAIN CONTAINING PROTEIN"/>
    <property type="match status" value="1"/>
</dbReference>
<accession>A0A0D3I3K0</accession>
<dbReference type="OMA" id="ENICDAD"/>
<keyword evidence="9" id="KW-1133">Transmembrane helix</keyword>
<evidence type="ECO:0000256" key="1">
    <source>
        <dbReference type="ARBA" id="ARBA00004229"/>
    </source>
</evidence>
<feature type="chain" id="PRO_5044272826" description="Rieske domain-containing protein" evidence="14">
    <location>
        <begin position="22"/>
        <end position="473"/>
    </location>
</feature>
<organism evidence="16 17">
    <name type="scientific">Emiliania huxleyi (strain CCMP1516)</name>
    <dbReference type="NCBI Taxonomy" id="280463"/>
    <lineage>
        <taxon>Eukaryota</taxon>
        <taxon>Haptista</taxon>
        <taxon>Haptophyta</taxon>
        <taxon>Prymnesiophyceae</taxon>
        <taxon>Isochrysidales</taxon>
        <taxon>Noelaerhabdaceae</taxon>
        <taxon>Emiliania</taxon>
    </lineage>
</organism>
<keyword evidence="11" id="KW-0408">Iron</keyword>
<evidence type="ECO:0000256" key="10">
    <source>
        <dbReference type="ARBA" id="ARBA00023002"/>
    </source>
</evidence>
<dbReference type="Gene3D" id="3.90.380.10">
    <property type="entry name" value="Naphthalene 1,2-dioxygenase Alpha Subunit, Chain A, domain 1"/>
    <property type="match status" value="1"/>
</dbReference>
<keyword evidence="4" id="KW-0934">Plastid</keyword>
<dbReference type="InterPro" id="IPR017941">
    <property type="entry name" value="Rieske_2Fe-2S"/>
</dbReference>